<feature type="chain" id="PRO_5042611978" description="Mid2 domain-containing protein" evidence="3">
    <location>
        <begin position="20"/>
        <end position="265"/>
    </location>
</feature>
<evidence type="ECO:0000256" key="3">
    <source>
        <dbReference type="SAM" id="SignalP"/>
    </source>
</evidence>
<feature type="transmembrane region" description="Helical" evidence="2">
    <location>
        <begin position="174"/>
        <end position="197"/>
    </location>
</feature>
<dbReference type="Proteomes" id="UP001244011">
    <property type="component" value="Unassembled WGS sequence"/>
</dbReference>
<gene>
    <name evidence="4" type="ORF">QBC33DRAFT_516482</name>
</gene>
<keyword evidence="2" id="KW-0812">Transmembrane</keyword>
<evidence type="ECO:0000256" key="1">
    <source>
        <dbReference type="SAM" id="MobiDB-lite"/>
    </source>
</evidence>
<dbReference type="EMBL" id="MU839014">
    <property type="protein sequence ID" value="KAK1765595.1"/>
    <property type="molecule type" value="Genomic_DNA"/>
</dbReference>
<feature type="region of interest" description="Disordered" evidence="1">
    <location>
        <begin position="142"/>
        <end position="165"/>
    </location>
</feature>
<feature type="signal peptide" evidence="3">
    <location>
        <begin position="1"/>
        <end position="19"/>
    </location>
</feature>
<evidence type="ECO:0000256" key="2">
    <source>
        <dbReference type="SAM" id="Phobius"/>
    </source>
</evidence>
<keyword evidence="3" id="KW-0732">Signal</keyword>
<evidence type="ECO:0000313" key="5">
    <source>
        <dbReference type="Proteomes" id="UP001244011"/>
    </source>
</evidence>
<proteinExistence type="predicted"/>
<name>A0AAJ0BWI4_9PEZI</name>
<dbReference type="GeneID" id="85309336"/>
<organism evidence="4 5">
    <name type="scientific">Phialemonium atrogriseum</name>
    <dbReference type="NCBI Taxonomy" id="1093897"/>
    <lineage>
        <taxon>Eukaryota</taxon>
        <taxon>Fungi</taxon>
        <taxon>Dikarya</taxon>
        <taxon>Ascomycota</taxon>
        <taxon>Pezizomycotina</taxon>
        <taxon>Sordariomycetes</taxon>
        <taxon>Sordariomycetidae</taxon>
        <taxon>Cephalothecales</taxon>
        <taxon>Cephalothecaceae</taxon>
        <taxon>Phialemonium</taxon>
    </lineage>
</organism>
<reference evidence="4" key="1">
    <citation type="submission" date="2023-06" db="EMBL/GenBank/DDBJ databases">
        <title>Genome-scale phylogeny and comparative genomics of the fungal order Sordariales.</title>
        <authorList>
            <consortium name="Lawrence Berkeley National Laboratory"/>
            <person name="Hensen N."/>
            <person name="Bonometti L."/>
            <person name="Westerberg I."/>
            <person name="Brannstrom I.O."/>
            <person name="Guillou S."/>
            <person name="Cros-Aarteil S."/>
            <person name="Calhoun S."/>
            <person name="Haridas S."/>
            <person name="Kuo A."/>
            <person name="Mondo S."/>
            <person name="Pangilinan J."/>
            <person name="Riley R."/>
            <person name="Labutti K."/>
            <person name="Andreopoulos B."/>
            <person name="Lipzen A."/>
            <person name="Chen C."/>
            <person name="Yanf M."/>
            <person name="Daum C."/>
            <person name="Ng V."/>
            <person name="Clum A."/>
            <person name="Steindorff A."/>
            <person name="Ohm R."/>
            <person name="Martin F."/>
            <person name="Silar P."/>
            <person name="Natvig D."/>
            <person name="Lalanne C."/>
            <person name="Gautier V."/>
            <person name="Ament-Velasquez S.L."/>
            <person name="Kruys A."/>
            <person name="Hutchinson M.I."/>
            <person name="Powell A.J."/>
            <person name="Barry K."/>
            <person name="Miller A.N."/>
            <person name="Grigoriev I.V."/>
            <person name="Debuchy R."/>
            <person name="Gladieux P."/>
            <person name="Thoren M.H."/>
            <person name="Johannesson H."/>
        </authorList>
    </citation>
    <scope>NUCLEOTIDE SEQUENCE</scope>
    <source>
        <strain evidence="4">8032-3</strain>
    </source>
</reference>
<dbReference type="AlphaFoldDB" id="A0AAJ0BWI4"/>
<evidence type="ECO:0008006" key="6">
    <source>
        <dbReference type="Google" id="ProtNLM"/>
    </source>
</evidence>
<feature type="compositionally biased region" description="Low complexity" evidence="1">
    <location>
        <begin position="142"/>
        <end position="160"/>
    </location>
</feature>
<keyword evidence="2" id="KW-0472">Membrane</keyword>
<dbReference type="RefSeq" id="XP_060281808.1">
    <property type="nucleotide sequence ID" value="XM_060426149.1"/>
</dbReference>
<sequence length="265" mass="28917">MVFLFLFLLLPFMRPTSNADSADEIFGNFIHPPAIIEDDIYGDNLIFRLGDVEELRWTTDWDSYNLRLYQRDIMNGNTPFTAPGTTIFSKPQNQAEPGGLNWTVQTYTFDLDISPVFILEIENSAGDSGFSSHSFNISSKRLVTSTAPPTPSSKPESPTTDAGSASGLDLRLPLGLGLGLGIPLVALASFVLGYFVFNLCGRLPKEEAEKPSQRQTSPHGNQPPYEIGSGQPAVALQEEPIYYEADPSAARLSELPGEQGRKGSV</sequence>
<comment type="caution">
    <text evidence="4">The sequence shown here is derived from an EMBL/GenBank/DDBJ whole genome shotgun (WGS) entry which is preliminary data.</text>
</comment>
<keyword evidence="2" id="KW-1133">Transmembrane helix</keyword>
<keyword evidence="5" id="KW-1185">Reference proteome</keyword>
<protein>
    <recommendedName>
        <fullName evidence="6">Mid2 domain-containing protein</fullName>
    </recommendedName>
</protein>
<feature type="region of interest" description="Disordered" evidence="1">
    <location>
        <begin position="208"/>
        <end position="231"/>
    </location>
</feature>
<accession>A0AAJ0BWI4</accession>
<evidence type="ECO:0000313" key="4">
    <source>
        <dbReference type="EMBL" id="KAK1765595.1"/>
    </source>
</evidence>